<keyword evidence="3" id="KW-1185">Reference proteome</keyword>
<accession>A0A8X6WMA7</accession>
<feature type="compositionally biased region" description="Basic and acidic residues" evidence="1">
    <location>
        <begin position="63"/>
        <end position="98"/>
    </location>
</feature>
<organism evidence="2 3">
    <name type="scientific">Trichonephila clavipes</name>
    <name type="common">Golden silk orbweaver</name>
    <name type="synonym">Nephila clavipes</name>
    <dbReference type="NCBI Taxonomy" id="2585209"/>
    <lineage>
        <taxon>Eukaryota</taxon>
        <taxon>Metazoa</taxon>
        <taxon>Ecdysozoa</taxon>
        <taxon>Arthropoda</taxon>
        <taxon>Chelicerata</taxon>
        <taxon>Arachnida</taxon>
        <taxon>Araneae</taxon>
        <taxon>Araneomorphae</taxon>
        <taxon>Entelegynae</taxon>
        <taxon>Araneoidea</taxon>
        <taxon>Nephilidae</taxon>
        <taxon>Trichonephila</taxon>
    </lineage>
</organism>
<feature type="region of interest" description="Disordered" evidence="1">
    <location>
        <begin position="1"/>
        <end position="35"/>
    </location>
</feature>
<dbReference type="AlphaFoldDB" id="A0A8X6WMA7"/>
<sequence>MKDRLLWRRKHQLGTSQDNSAVPGKEPGHEKITDPVKNRYELLTTFIYRWGWHTSQTHRHKSRAEDEAVGRSVTDPKERCARPDRRRWEGQTDSRKGS</sequence>
<evidence type="ECO:0000313" key="3">
    <source>
        <dbReference type="Proteomes" id="UP000887159"/>
    </source>
</evidence>
<feature type="region of interest" description="Disordered" evidence="1">
    <location>
        <begin position="56"/>
        <end position="98"/>
    </location>
</feature>
<evidence type="ECO:0000256" key="1">
    <source>
        <dbReference type="SAM" id="MobiDB-lite"/>
    </source>
</evidence>
<evidence type="ECO:0000313" key="2">
    <source>
        <dbReference type="EMBL" id="GFY36869.1"/>
    </source>
</evidence>
<proteinExistence type="predicted"/>
<feature type="compositionally biased region" description="Basic and acidic residues" evidence="1">
    <location>
        <begin position="26"/>
        <end position="35"/>
    </location>
</feature>
<gene>
    <name evidence="2" type="ORF">TNCV_2568311</name>
</gene>
<comment type="caution">
    <text evidence="2">The sequence shown here is derived from an EMBL/GenBank/DDBJ whole genome shotgun (WGS) entry which is preliminary data.</text>
</comment>
<reference evidence="2" key="1">
    <citation type="submission" date="2020-08" db="EMBL/GenBank/DDBJ databases">
        <title>Multicomponent nature underlies the extraordinary mechanical properties of spider dragline silk.</title>
        <authorList>
            <person name="Kono N."/>
            <person name="Nakamura H."/>
            <person name="Mori M."/>
            <person name="Yoshida Y."/>
            <person name="Ohtoshi R."/>
            <person name="Malay A.D."/>
            <person name="Moran D.A.P."/>
            <person name="Tomita M."/>
            <person name="Numata K."/>
            <person name="Arakawa K."/>
        </authorList>
    </citation>
    <scope>NUCLEOTIDE SEQUENCE</scope>
</reference>
<dbReference type="EMBL" id="BMAU01021438">
    <property type="protein sequence ID" value="GFY36869.1"/>
    <property type="molecule type" value="Genomic_DNA"/>
</dbReference>
<protein>
    <submittedName>
        <fullName evidence="2">Uncharacterized protein</fullName>
    </submittedName>
</protein>
<dbReference type="Proteomes" id="UP000887159">
    <property type="component" value="Unassembled WGS sequence"/>
</dbReference>
<name>A0A8X6WMA7_TRICX</name>